<protein>
    <recommendedName>
        <fullName evidence="4">KTSC domain-containing protein</fullName>
    </recommendedName>
</protein>
<feature type="signal peptide" evidence="1">
    <location>
        <begin position="1"/>
        <end position="27"/>
    </location>
</feature>
<comment type="caution">
    <text evidence="2">The sequence shown here is derived from an EMBL/GenBank/DDBJ whole genome shotgun (WGS) entry which is preliminary data.</text>
</comment>
<keyword evidence="1" id="KW-0732">Signal</keyword>
<sequence>MTRSAALALTVLALSAAATLTAGPAAAKACTNGVCASSTDDGRTVNVYLSTQLIGVTHYNVRRNGNQFESKGFFNFQARKGFKQSYHVQACRRGGFLQKSTCTPWANFHHTTD</sequence>
<dbReference type="RefSeq" id="WP_054360147.1">
    <property type="nucleotide sequence ID" value="NZ_JAPCYQ010000001.1"/>
</dbReference>
<evidence type="ECO:0000256" key="1">
    <source>
        <dbReference type="SAM" id="SignalP"/>
    </source>
</evidence>
<gene>
    <name evidence="2" type="ORF">ABB55_18655</name>
</gene>
<accession>A0A0P6VMM9</accession>
<keyword evidence="3" id="KW-1185">Reference proteome</keyword>
<name>A0A0P6VMM9_9HYPH</name>
<feature type="chain" id="PRO_5006131635" description="KTSC domain-containing protein" evidence="1">
    <location>
        <begin position="28"/>
        <end position="113"/>
    </location>
</feature>
<dbReference type="Proteomes" id="UP000048984">
    <property type="component" value="Unassembled WGS sequence"/>
</dbReference>
<dbReference type="AlphaFoldDB" id="A0A0P6VMM9"/>
<organism evidence="2 3">
    <name type="scientific">Prosthecodimorpha hirschii</name>
    <dbReference type="NCBI Taxonomy" id="665126"/>
    <lineage>
        <taxon>Bacteria</taxon>
        <taxon>Pseudomonadati</taxon>
        <taxon>Pseudomonadota</taxon>
        <taxon>Alphaproteobacteria</taxon>
        <taxon>Hyphomicrobiales</taxon>
        <taxon>Ancalomicrobiaceae</taxon>
        <taxon>Prosthecodimorpha</taxon>
    </lineage>
</organism>
<reference evidence="2 3" key="2">
    <citation type="submission" date="2015-10" db="EMBL/GenBank/DDBJ databases">
        <title>Draft Genome Sequence of Prosthecomicrobium hirschii ATCC 27832.</title>
        <authorList>
            <person name="Daniel J."/>
            <person name="Givan S.A."/>
            <person name="Brun Y.V."/>
            <person name="Brown P.J."/>
        </authorList>
    </citation>
    <scope>NUCLEOTIDE SEQUENCE [LARGE SCALE GENOMIC DNA]</scope>
    <source>
        <strain evidence="2 3">16</strain>
    </source>
</reference>
<dbReference type="OrthoDB" id="8455524at2"/>
<evidence type="ECO:0000313" key="3">
    <source>
        <dbReference type="Proteomes" id="UP000048984"/>
    </source>
</evidence>
<dbReference type="EMBL" id="LJYW01000001">
    <property type="protein sequence ID" value="KPL53982.1"/>
    <property type="molecule type" value="Genomic_DNA"/>
</dbReference>
<evidence type="ECO:0008006" key="4">
    <source>
        <dbReference type="Google" id="ProtNLM"/>
    </source>
</evidence>
<reference evidence="2 3" key="1">
    <citation type="submission" date="2015-09" db="EMBL/GenBank/DDBJ databases">
        <authorList>
            <person name="Jackson K.R."/>
            <person name="Lunt B.L."/>
            <person name="Fisher J.N.B."/>
            <person name="Gardner A.V."/>
            <person name="Bailey M.E."/>
            <person name="Deus L.M."/>
            <person name="Earl A.S."/>
            <person name="Gibby P.D."/>
            <person name="Hartmann K.A."/>
            <person name="Liu J.E."/>
            <person name="Manci A.M."/>
            <person name="Nielsen D.A."/>
            <person name="Solomon M.B."/>
            <person name="Breakwell D.P."/>
            <person name="Burnett S.H."/>
            <person name="Grose J.H."/>
        </authorList>
    </citation>
    <scope>NUCLEOTIDE SEQUENCE [LARGE SCALE GENOMIC DNA]</scope>
    <source>
        <strain evidence="2 3">16</strain>
    </source>
</reference>
<proteinExistence type="predicted"/>
<evidence type="ECO:0000313" key="2">
    <source>
        <dbReference type="EMBL" id="KPL53982.1"/>
    </source>
</evidence>